<dbReference type="Gene3D" id="2.10.109.10">
    <property type="entry name" value="Umud Fragment, subunit A"/>
    <property type="match status" value="1"/>
</dbReference>
<dbReference type="GO" id="GO:0004252">
    <property type="term" value="F:serine-type endopeptidase activity"/>
    <property type="evidence" value="ECO:0007669"/>
    <property type="project" value="InterPro"/>
</dbReference>
<evidence type="ECO:0000313" key="5">
    <source>
        <dbReference type="EMBL" id="AXV07050.1"/>
    </source>
</evidence>
<evidence type="ECO:0000256" key="1">
    <source>
        <dbReference type="ARBA" id="ARBA00004370"/>
    </source>
</evidence>
<dbReference type="GO" id="GO:0016020">
    <property type="term" value="C:membrane"/>
    <property type="evidence" value="ECO:0007669"/>
    <property type="project" value="UniProtKB-SubCell"/>
</dbReference>
<evidence type="ECO:0000256" key="2">
    <source>
        <dbReference type="ARBA" id="ARBA00022801"/>
    </source>
</evidence>
<dbReference type="KEGG" id="euz:DVS28_a2369"/>
<dbReference type="Pfam" id="PF10502">
    <property type="entry name" value="Peptidase_S26"/>
    <property type="match status" value="2"/>
</dbReference>
<dbReference type="InterPro" id="IPR052064">
    <property type="entry name" value="Mito_IMP1_subunit"/>
</dbReference>
<evidence type="ECO:0000313" key="6">
    <source>
        <dbReference type="Proteomes" id="UP000264006"/>
    </source>
</evidence>
<dbReference type="AlphaFoldDB" id="A0A346XXV3"/>
<evidence type="ECO:0000256" key="3">
    <source>
        <dbReference type="ARBA" id="ARBA00023136"/>
    </source>
</evidence>
<comment type="subcellular location">
    <subcellularLocation>
        <location evidence="1">Membrane</location>
    </subcellularLocation>
</comment>
<keyword evidence="2" id="KW-0378">Hydrolase</keyword>
<keyword evidence="6" id="KW-1185">Reference proteome</keyword>
<sequence length="118" mass="12791">MAVLLAVLLGTARLVTLPRVTVEGPSMLPTLLPGDRLLVLPGPVRPGCLVVVSHPRNPGLLLVKRADAVDRRTVTVRGDNPSASTDSRHFGPVPRRLVLGRPVYRYSPADRSGWLWST</sequence>
<dbReference type="RefSeq" id="WP_216826573.1">
    <property type="nucleotide sequence ID" value="NZ_CP031165.1"/>
</dbReference>
<dbReference type="InterPro" id="IPR019533">
    <property type="entry name" value="Peptidase_S26"/>
</dbReference>
<dbReference type="NCBIfam" id="TIGR02754">
    <property type="entry name" value="sod_Ni_protease"/>
    <property type="match status" value="1"/>
</dbReference>
<dbReference type="PANTHER" id="PTHR12383:SF16">
    <property type="entry name" value="MITOCHONDRIAL INNER MEMBRANE PROTEASE SUBUNIT 1"/>
    <property type="match status" value="1"/>
</dbReference>
<reference evidence="5 6" key="1">
    <citation type="submission" date="2018-09" db="EMBL/GenBank/DDBJ databases">
        <title>Complete genome sequence of Euzebya sp. DY32-46 isolated from seawater of Pacific Ocean.</title>
        <authorList>
            <person name="Xu L."/>
            <person name="Wu Y.-H."/>
            <person name="Xu X.-W."/>
        </authorList>
    </citation>
    <scope>NUCLEOTIDE SEQUENCE [LARGE SCALE GENOMIC DNA]</scope>
    <source>
        <strain evidence="5 6">DY32-46</strain>
    </source>
</reference>
<accession>A0A346XXV3</accession>
<dbReference type="GO" id="GO:0006465">
    <property type="term" value="P:signal peptide processing"/>
    <property type="evidence" value="ECO:0007669"/>
    <property type="project" value="InterPro"/>
</dbReference>
<dbReference type="InterPro" id="IPR036286">
    <property type="entry name" value="LexA/Signal_pep-like_sf"/>
</dbReference>
<proteinExistence type="predicted"/>
<organism evidence="5 6">
    <name type="scientific">Euzebya pacifica</name>
    <dbReference type="NCBI Taxonomy" id="1608957"/>
    <lineage>
        <taxon>Bacteria</taxon>
        <taxon>Bacillati</taxon>
        <taxon>Actinomycetota</taxon>
        <taxon>Nitriliruptoria</taxon>
        <taxon>Euzebyales</taxon>
    </lineage>
</organism>
<dbReference type="CDD" id="cd06530">
    <property type="entry name" value="S26_SPase_I"/>
    <property type="match status" value="1"/>
</dbReference>
<feature type="domain" description="Peptidase S26" evidence="4">
    <location>
        <begin position="3"/>
        <end position="65"/>
    </location>
</feature>
<evidence type="ECO:0000259" key="4">
    <source>
        <dbReference type="Pfam" id="PF10502"/>
    </source>
</evidence>
<keyword evidence="3" id="KW-0472">Membrane</keyword>
<dbReference type="Proteomes" id="UP000264006">
    <property type="component" value="Chromosome"/>
</dbReference>
<name>A0A346XXV3_9ACTN</name>
<gene>
    <name evidence="5" type="ORF">DVS28_a2369</name>
</gene>
<dbReference type="InterPro" id="IPR014124">
    <property type="entry name" value="Pept_S26A_Sod_Ni_maturase"/>
</dbReference>
<dbReference type="EMBL" id="CP031165">
    <property type="protein sequence ID" value="AXV07050.1"/>
    <property type="molecule type" value="Genomic_DNA"/>
</dbReference>
<dbReference type="PANTHER" id="PTHR12383">
    <property type="entry name" value="PROTEASE FAMILY S26 MITOCHONDRIAL INNER MEMBRANE PROTEASE-RELATED"/>
    <property type="match status" value="1"/>
</dbReference>
<feature type="domain" description="Peptidase S26" evidence="4">
    <location>
        <begin position="69"/>
        <end position="105"/>
    </location>
</feature>
<dbReference type="SUPFAM" id="SSF51306">
    <property type="entry name" value="LexA/Signal peptidase"/>
    <property type="match status" value="1"/>
</dbReference>
<protein>
    <submittedName>
        <fullName evidence="5">Signal peptidase</fullName>
    </submittedName>
</protein>